<comment type="caution">
    <text evidence="1">The sequence shown here is derived from an EMBL/GenBank/DDBJ whole genome shotgun (WGS) entry which is preliminary data.</text>
</comment>
<dbReference type="EMBL" id="SNQI01000001">
    <property type="protein sequence ID" value="TEW76659.1"/>
    <property type="molecule type" value="Genomic_DNA"/>
</dbReference>
<dbReference type="AlphaFoldDB" id="A0A4Y8AVZ9"/>
<dbReference type="Pfam" id="PF00300">
    <property type="entry name" value="His_Phos_1"/>
    <property type="match status" value="1"/>
</dbReference>
<dbReference type="Proteomes" id="UP000298517">
    <property type="component" value="Unassembled WGS sequence"/>
</dbReference>
<dbReference type="OrthoDB" id="9782128at2"/>
<name>A0A4Y8AVZ9_9FLAO</name>
<dbReference type="SUPFAM" id="SSF53254">
    <property type="entry name" value="Phosphoglycerate mutase-like"/>
    <property type="match status" value="1"/>
</dbReference>
<proteinExistence type="predicted"/>
<dbReference type="InterPro" id="IPR029033">
    <property type="entry name" value="His_PPase_superfam"/>
</dbReference>
<dbReference type="SMART" id="SM00855">
    <property type="entry name" value="PGAM"/>
    <property type="match status" value="1"/>
</dbReference>
<dbReference type="PANTHER" id="PTHR48100:SF1">
    <property type="entry name" value="HISTIDINE PHOSPHATASE FAMILY PROTEIN-RELATED"/>
    <property type="match status" value="1"/>
</dbReference>
<gene>
    <name evidence="1" type="ORF">E2488_02085</name>
</gene>
<evidence type="ECO:0000313" key="2">
    <source>
        <dbReference type="Proteomes" id="UP000298517"/>
    </source>
</evidence>
<accession>A0A4Y8AVZ9</accession>
<dbReference type="PANTHER" id="PTHR48100">
    <property type="entry name" value="BROAD-SPECIFICITY PHOSPHATASE YOR283W-RELATED"/>
    <property type="match status" value="1"/>
</dbReference>
<protein>
    <submittedName>
        <fullName evidence="1">Alpha-ribazole phosphatase</fullName>
    </submittedName>
</protein>
<dbReference type="Gene3D" id="3.40.50.1240">
    <property type="entry name" value="Phosphoglycerate mutase-like"/>
    <property type="match status" value="1"/>
</dbReference>
<sequence length="182" mass="20736">MEIYLIRHTTPNIEKGICYGQSDLDVAPTFEEEANIILESLAIDNKTIVYSSPLKRCSKLAFKFSKNIITDNRLMELNFGDWELLKWDNLPKEASTIWMNNFVTASTPNGEAYIDLAKRAYEAFTEITSTSAKKVIITTHAGVIRSILSKLNNMHLKDSFNIKVDYGQVIKLKKHNNTFTLL</sequence>
<reference evidence="1 2" key="1">
    <citation type="journal article" date="2011" name="J. Microbiol.">
        <title>Gramella jeungdoensis sp. nov., isolated from a solar saltern in Korea.</title>
        <authorList>
            <person name="Joung Y."/>
            <person name="Kim H."/>
            <person name="Jang T."/>
            <person name="Ahn T.S."/>
            <person name="Joh K."/>
        </authorList>
    </citation>
    <scope>NUCLEOTIDE SEQUENCE [LARGE SCALE GENOMIC DNA]</scope>
    <source>
        <strain evidence="1 2">KCTC 23123</strain>
    </source>
</reference>
<dbReference type="InterPro" id="IPR050275">
    <property type="entry name" value="PGM_Phosphatase"/>
</dbReference>
<organism evidence="1 2">
    <name type="scientific">Gramella jeungdoensis</name>
    <dbReference type="NCBI Taxonomy" id="708091"/>
    <lineage>
        <taxon>Bacteria</taxon>
        <taxon>Pseudomonadati</taxon>
        <taxon>Bacteroidota</taxon>
        <taxon>Flavobacteriia</taxon>
        <taxon>Flavobacteriales</taxon>
        <taxon>Flavobacteriaceae</taxon>
        <taxon>Christiangramia</taxon>
    </lineage>
</organism>
<dbReference type="CDD" id="cd07067">
    <property type="entry name" value="HP_PGM_like"/>
    <property type="match status" value="1"/>
</dbReference>
<dbReference type="InterPro" id="IPR013078">
    <property type="entry name" value="His_Pase_superF_clade-1"/>
</dbReference>
<dbReference type="GO" id="GO:0005737">
    <property type="term" value="C:cytoplasm"/>
    <property type="evidence" value="ECO:0007669"/>
    <property type="project" value="TreeGrafter"/>
</dbReference>
<dbReference type="GO" id="GO:0016791">
    <property type="term" value="F:phosphatase activity"/>
    <property type="evidence" value="ECO:0007669"/>
    <property type="project" value="TreeGrafter"/>
</dbReference>
<keyword evidence="2" id="KW-1185">Reference proteome</keyword>
<dbReference type="RefSeq" id="WP_134246670.1">
    <property type="nucleotide sequence ID" value="NZ_SNQI01000001.1"/>
</dbReference>
<evidence type="ECO:0000313" key="1">
    <source>
        <dbReference type="EMBL" id="TEW76659.1"/>
    </source>
</evidence>